<evidence type="ECO:0000313" key="2">
    <source>
        <dbReference type="Proteomes" id="UP000000643"/>
    </source>
</evidence>
<protein>
    <submittedName>
        <fullName evidence="1">Uncharacterized protein</fullName>
    </submittedName>
</protein>
<dbReference type="EMBL" id="CP000524">
    <property type="protein sequence ID" value="ABM44593.1"/>
    <property type="molecule type" value="Genomic_DNA"/>
</dbReference>
<name>A1UT70_BARBK</name>
<dbReference type="KEGG" id="bbk:BARBAKC583_0887"/>
<organism evidence="1 2">
    <name type="scientific">Bartonella bacilliformis (strain ATCC 35685 / KC583 / Herrer 020/F12,63)</name>
    <dbReference type="NCBI Taxonomy" id="360095"/>
    <lineage>
        <taxon>Bacteria</taxon>
        <taxon>Pseudomonadati</taxon>
        <taxon>Pseudomonadota</taxon>
        <taxon>Alphaproteobacteria</taxon>
        <taxon>Hyphomicrobiales</taxon>
        <taxon>Bartonellaceae</taxon>
        <taxon>Bartonella</taxon>
    </lineage>
</organism>
<gene>
    <name evidence="1" type="ordered locus">BARBAKC583_0887</name>
</gene>
<reference evidence="1 2" key="1">
    <citation type="submission" date="2006-12" db="EMBL/GenBank/DDBJ databases">
        <authorList>
            <person name="Hendrix L."/>
            <person name="Mohamoud Y."/>
            <person name="Radune D."/>
            <person name="Shvartsbeyn A."/>
            <person name="Daugherty S."/>
            <person name="Dodson R."/>
            <person name="Durkin A.S."/>
            <person name="Harkins D."/>
            <person name="Huot H."/>
            <person name="Kothari S.P."/>
            <person name="Madupu R."/>
            <person name="Li J."/>
            <person name="Nelson W.C."/>
            <person name="Shrivastava S."/>
            <person name="Giglio M.G."/>
            <person name="Haft D."/>
            <person name="Selengut J."/>
            <person name="Fraser-Ligget C."/>
            <person name="Seshadri R."/>
        </authorList>
    </citation>
    <scope>NUCLEOTIDE SEQUENCE [LARGE SCALE GENOMIC DNA]</scope>
    <source>
        <strain evidence="2">ATCC 35685 / NCTC 12138 / KC583</strain>
    </source>
</reference>
<dbReference type="AlphaFoldDB" id="A1UT70"/>
<dbReference type="STRING" id="360095.BARBAKC583_0887"/>
<accession>A1UT70</accession>
<evidence type="ECO:0000313" key="1">
    <source>
        <dbReference type="EMBL" id="ABM44593.1"/>
    </source>
</evidence>
<dbReference type="HOGENOM" id="CLU_3180588_0_0_5"/>
<sequence length="46" mass="5806">MFIFDFERLINALNTIFMHLEKWSSQRPKRLCHIFIEWHIYHLNTD</sequence>
<dbReference type="Proteomes" id="UP000000643">
    <property type="component" value="Chromosome"/>
</dbReference>
<proteinExistence type="predicted"/>